<comment type="caution">
    <text evidence="1">The sequence shown here is derived from an EMBL/GenBank/DDBJ whole genome shotgun (WGS) entry which is preliminary data.</text>
</comment>
<dbReference type="EMBL" id="PYAX01000004">
    <property type="protein sequence ID" value="PSL56099.1"/>
    <property type="molecule type" value="Genomic_DNA"/>
</dbReference>
<dbReference type="AlphaFoldDB" id="A0A2P8ICB1"/>
<dbReference type="Proteomes" id="UP000241118">
    <property type="component" value="Unassembled WGS sequence"/>
</dbReference>
<evidence type="ECO:0000313" key="1">
    <source>
        <dbReference type="EMBL" id="PSL56099.1"/>
    </source>
</evidence>
<sequence>MNESTDVGQDDVFAMLLREVAEEDAPRRLAVVEECGEGELRAAGYGLAFADRVEVDSVEGGFRLSSESAESARVLFEISSRSAGVRQVHLVWLDDATSRQG</sequence>
<gene>
    <name evidence="1" type="ORF">B0I31_104390</name>
</gene>
<organism evidence="1 2">
    <name type="scientific">Saccharothrix carnea</name>
    <dbReference type="NCBI Taxonomy" id="1280637"/>
    <lineage>
        <taxon>Bacteria</taxon>
        <taxon>Bacillati</taxon>
        <taxon>Actinomycetota</taxon>
        <taxon>Actinomycetes</taxon>
        <taxon>Pseudonocardiales</taxon>
        <taxon>Pseudonocardiaceae</taxon>
        <taxon>Saccharothrix</taxon>
    </lineage>
</organism>
<dbReference type="RefSeq" id="WP_106615774.1">
    <property type="nucleotide sequence ID" value="NZ_PYAX01000004.1"/>
</dbReference>
<accession>A0A2P8ICB1</accession>
<evidence type="ECO:0000313" key="2">
    <source>
        <dbReference type="Proteomes" id="UP000241118"/>
    </source>
</evidence>
<protein>
    <submittedName>
        <fullName evidence="1">Uncharacterized protein</fullName>
    </submittedName>
</protein>
<reference evidence="1 2" key="1">
    <citation type="submission" date="2018-03" db="EMBL/GenBank/DDBJ databases">
        <title>Genomic Encyclopedia of Type Strains, Phase III (KMG-III): the genomes of soil and plant-associated and newly described type strains.</title>
        <authorList>
            <person name="Whitman W."/>
        </authorList>
    </citation>
    <scope>NUCLEOTIDE SEQUENCE [LARGE SCALE GENOMIC DNA]</scope>
    <source>
        <strain evidence="1 2">CGMCC 4.7097</strain>
    </source>
</reference>
<name>A0A2P8ICB1_SACCR</name>
<keyword evidence="2" id="KW-1185">Reference proteome</keyword>
<dbReference type="OrthoDB" id="3694433at2"/>
<proteinExistence type="predicted"/>